<protein>
    <submittedName>
        <fullName evidence="1">Uncharacterized protein</fullName>
    </submittedName>
</protein>
<dbReference type="AlphaFoldDB" id="A0A7D9DW63"/>
<sequence length="190" mass="22335">MNENIEILGRYSIDSNPAVNKDKTKWMLVSTPQLDRVHSLDEKQLFLSYNGSNLERIRVKKLLGVYMDNHLLWNEHVVMTLSSCYSTLAVLRKFRHTAPLQIRKQLIECLNFSKLDYCSLVLNYLPVYQVKRLQRLQNACAAFVLGKYANMNEVLKFRWLPVHERRELNLLKLVHKSLYVTVPEKLTPVF</sequence>
<dbReference type="OrthoDB" id="5988402at2759"/>
<proteinExistence type="predicted"/>
<comment type="caution">
    <text evidence="1">The sequence shown here is derived from an EMBL/GenBank/DDBJ whole genome shotgun (WGS) entry which is preliminary data.</text>
</comment>
<reference evidence="1" key="1">
    <citation type="submission" date="2020-04" db="EMBL/GenBank/DDBJ databases">
        <authorList>
            <person name="Alioto T."/>
            <person name="Alioto T."/>
            <person name="Gomez Garrido J."/>
        </authorList>
    </citation>
    <scope>NUCLEOTIDE SEQUENCE</scope>
    <source>
        <strain evidence="1">A484AB</strain>
    </source>
</reference>
<dbReference type="EMBL" id="CACRXK020002399">
    <property type="protein sequence ID" value="CAB3994141.1"/>
    <property type="molecule type" value="Genomic_DNA"/>
</dbReference>
<accession>A0A7D9DW63</accession>
<dbReference type="Proteomes" id="UP001152795">
    <property type="component" value="Unassembled WGS sequence"/>
</dbReference>
<keyword evidence="2" id="KW-1185">Reference proteome</keyword>
<name>A0A7D9DW63_PARCT</name>
<organism evidence="1 2">
    <name type="scientific">Paramuricea clavata</name>
    <name type="common">Red gorgonian</name>
    <name type="synonym">Violescent sea-whip</name>
    <dbReference type="NCBI Taxonomy" id="317549"/>
    <lineage>
        <taxon>Eukaryota</taxon>
        <taxon>Metazoa</taxon>
        <taxon>Cnidaria</taxon>
        <taxon>Anthozoa</taxon>
        <taxon>Octocorallia</taxon>
        <taxon>Malacalcyonacea</taxon>
        <taxon>Plexauridae</taxon>
        <taxon>Paramuricea</taxon>
    </lineage>
</organism>
<gene>
    <name evidence="1" type="ORF">PACLA_8A040582</name>
</gene>
<evidence type="ECO:0000313" key="1">
    <source>
        <dbReference type="EMBL" id="CAB3994141.1"/>
    </source>
</evidence>
<evidence type="ECO:0000313" key="2">
    <source>
        <dbReference type="Proteomes" id="UP001152795"/>
    </source>
</evidence>